<sequence>MQRLLRKIFIKGVRERSAVKVGLSQHFYKIIIMVSFLLVFQLEIIDRFSLSLFLPTWGDFFFLFGITAIGIIFYIDFQMIKSRMEMHMTMRQVLRYRRRCT</sequence>
<name>A0A2T4CZ34_9GAMM</name>
<comment type="caution">
    <text evidence="2">The sequence shown here is derived from an EMBL/GenBank/DDBJ whole genome shotgun (WGS) entry which is preliminary data.</text>
</comment>
<feature type="transmembrane region" description="Helical" evidence="1">
    <location>
        <begin position="60"/>
        <end position="80"/>
    </location>
</feature>
<keyword evidence="1" id="KW-0472">Membrane</keyword>
<keyword evidence="1" id="KW-1133">Transmembrane helix</keyword>
<feature type="transmembrane region" description="Helical" evidence="1">
    <location>
        <begin position="21"/>
        <end position="40"/>
    </location>
</feature>
<organism evidence="2">
    <name type="scientific">Pseudidiomarina aestuarii</name>
    <dbReference type="NCBI Taxonomy" id="624146"/>
    <lineage>
        <taxon>Bacteria</taxon>
        <taxon>Pseudomonadati</taxon>
        <taxon>Pseudomonadota</taxon>
        <taxon>Gammaproteobacteria</taxon>
        <taxon>Alteromonadales</taxon>
        <taxon>Idiomarinaceae</taxon>
        <taxon>Pseudidiomarina</taxon>
    </lineage>
</organism>
<dbReference type="AlphaFoldDB" id="A0A2T4CZ34"/>
<keyword evidence="1" id="KW-0812">Transmembrane</keyword>
<dbReference type="EMBL" id="PYVN01000005">
    <property type="protein sequence ID" value="PTB86782.1"/>
    <property type="molecule type" value="Genomic_DNA"/>
</dbReference>
<protein>
    <submittedName>
        <fullName evidence="2">Uncharacterized protein</fullName>
    </submittedName>
</protein>
<evidence type="ECO:0000313" key="2">
    <source>
        <dbReference type="EMBL" id="PTB86782.1"/>
    </source>
</evidence>
<proteinExistence type="predicted"/>
<accession>A0A2T4CZ34</accession>
<reference evidence="2" key="1">
    <citation type="submission" date="2018-03" db="EMBL/GenBank/DDBJ databases">
        <title>Cross-interface Injection: A General Nanoliter Liquid Handling Method Applied to Single Cells Genome Amplification Automated Nanoliter Liquid Handling Applied to Single Cell Multiple Displacement Amplification.</title>
        <authorList>
            <person name="Yun J."/>
            <person name="Xu P."/>
            <person name="Xu J."/>
            <person name="Dai X."/>
            <person name="Wang Y."/>
            <person name="Zheng X."/>
            <person name="Cao C."/>
            <person name="Yi Q."/>
            <person name="Zhu Y."/>
            <person name="Wang L."/>
            <person name="Dong Z."/>
            <person name="Huang Y."/>
            <person name="Huang L."/>
            <person name="Du W."/>
        </authorList>
    </citation>
    <scope>NUCLEOTIDE SEQUENCE [LARGE SCALE GENOMIC DNA]</scope>
    <source>
        <strain evidence="2">Z-D3-2</strain>
    </source>
</reference>
<gene>
    <name evidence="2" type="ORF">C9940_00990</name>
</gene>
<evidence type="ECO:0000256" key="1">
    <source>
        <dbReference type="SAM" id="Phobius"/>
    </source>
</evidence>